<keyword evidence="8" id="KW-1185">Reference proteome</keyword>
<dbReference type="Proteomes" id="UP001174909">
    <property type="component" value="Unassembled WGS sequence"/>
</dbReference>
<organism evidence="7 8">
    <name type="scientific">Geodia barretti</name>
    <name type="common">Barrett's horny sponge</name>
    <dbReference type="NCBI Taxonomy" id="519541"/>
    <lineage>
        <taxon>Eukaryota</taxon>
        <taxon>Metazoa</taxon>
        <taxon>Porifera</taxon>
        <taxon>Demospongiae</taxon>
        <taxon>Heteroscleromorpha</taxon>
        <taxon>Tetractinellida</taxon>
        <taxon>Astrophorina</taxon>
        <taxon>Geodiidae</taxon>
        <taxon>Geodia</taxon>
    </lineage>
</organism>
<dbReference type="InterPro" id="IPR045046">
    <property type="entry name" value="Vps9-like"/>
</dbReference>
<dbReference type="PROSITE" id="PS51036">
    <property type="entry name" value="ZF_A20"/>
    <property type="match status" value="1"/>
</dbReference>
<dbReference type="GO" id="GO:0005085">
    <property type="term" value="F:guanyl-nucleotide exchange factor activity"/>
    <property type="evidence" value="ECO:0007669"/>
    <property type="project" value="InterPro"/>
</dbReference>
<gene>
    <name evidence="7" type="ORF">GBAR_LOCUS21705</name>
</gene>
<evidence type="ECO:0000256" key="4">
    <source>
        <dbReference type="SAM" id="MobiDB-lite"/>
    </source>
</evidence>
<keyword evidence="3" id="KW-0862">Zinc</keyword>
<dbReference type="GO" id="GO:0005829">
    <property type="term" value="C:cytosol"/>
    <property type="evidence" value="ECO:0007669"/>
    <property type="project" value="TreeGrafter"/>
</dbReference>
<reference evidence="7" key="1">
    <citation type="submission" date="2023-03" db="EMBL/GenBank/DDBJ databases">
        <authorList>
            <person name="Steffen K."/>
            <person name="Cardenas P."/>
        </authorList>
    </citation>
    <scope>NUCLEOTIDE SEQUENCE</scope>
</reference>
<evidence type="ECO:0000313" key="8">
    <source>
        <dbReference type="Proteomes" id="UP001174909"/>
    </source>
</evidence>
<accession>A0AA35SZH7</accession>
<dbReference type="EMBL" id="CASHTH010003024">
    <property type="protein sequence ID" value="CAI8039005.1"/>
    <property type="molecule type" value="Genomic_DNA"/>
</dbReference>
<dbReference type="SUPFAM" id="SSF57716">
    <property type="entry name" value="Glucocorticoid receptor-like (DNA-binding domain)"/>
    <property type="match status" value="1"/>
</dbReference>
<dbReference type="GO" id="GO:0031267">
    <property type="term" value="F:small GTPase binding"/>
    <property type="evidence" value="ECO:0007669"/>
    <property type="project" value="TreeGrafter"/>
</dbReference>
<dbReference type="InterPro" id="IPR041545">
    <property type="entry name" value="DUF5601"/>
</dbReference>
<dbReference type="PROSITE" id="PS51205">
    <property type="entry name" value="VPS9"/>
    <property type="match status" value="1"/>
</dbReference>
<dbReference type="GO" id="GO:0016192">
    <property type="term" value="P:vesicle-mediated transport"/>
    <property type="evidence" value="ECO:0007669"/>
    <property type="project" value="InterPro"/>
</dbReference>
<dbReference type="GO" id="GO:0003677">
    <property type="term" value="F:DNA binding"/>
    <property type="evidence" value="ECO:0007669"/>
    <property type="project" value="InterPro"/>
</dbReference>
<dbReference type="SMART" id="SM00167">
    <property type="entry name" value="VPS9"/>
    <property type="match status" value="1"/>
</dbReference>
<keyword evidence="2" id="KW-0863">Zinc-finger</keyword>
<dbReference type="Gene3D" id="1.20.5.4770">
    <property type="match status" value="1"/>
</dbReference>
<dbReference type="PANTHER" id="PTHR23101:SF122">
    <property type="entry name" value="RABAPTIN-5-ASSOCIATED EXCHANGE FACTOR FOR RAB5"/>
    <property type="match status" value="1"/>
</dbReference>
<protein>
    <submittedName>
        <fullName evidence="7">Rab5 GDP/GTP exchange factor</fullName>
    </submittedName>
</protein>
<evidence type="ECO:0000259" key="6">
    <source>
        <dbReference type="PROSITE" id="PS51205"/>
    </source>
</evidence>
<dbReference type="AlphaFoldDB" id="A0AA35SZH7"/>
<dbReference type="InterPro" id="IPR002653">
    <property type="entry name" value="Znf_A20"/>
</dbReference>
<evidence type="ECO:0000256" key="3">
    <source>
        <dbReference type="ARBA" id="ARBA00022833"/>
    </source>
</evidence>
<dbReference type="Pfam" id="PF02204">
    <property type="entry name" value="VPS9"/>
    <property type="match status" value="1"/>
</dbReference>
<dbReference type="GO" id="GO:0030139">
    <property type="term" value="C:endocytic vesicle"/>
    <property type="evidence" value="ECO:0007669"/>
    <property type="project" value="TreeGrafter"/>
</dbReference>
<dbReference type="InterPro" id="IPR003123">
    <property type="entry name" value="VPS9"/>
</dbReference>
<evidence type="ECO:0000256" key="1">
    <source>
        <dbReference type="ARBA" id="ARBA00022723"/>
    </source>
</evidence>
<comment type="caution">
    <text evidence="7">The sequence shown here is derived from an EMBL/GenBank/DDBJ whole genome shotgun (WGS) entry which is preliminary data.</text>
</comment>
<keyword evidence="1" id="KW-0479">Metal-binding</keyword>
<proteinExistence type="predicted"/>
<dbReference type="GO" id="GO:0008270">
    <property type="term" value="F:zinc ion binding"/>
    <property type="evidence" value="ECO:0007669"/>
    <property type="project" value="UniProtKB-KW"/>
</dbReference>
<feature type="compositionally biased region" description="Basic and acidic residues" evidence="4">
    <location>
        <begin position="547"/>
        <end position="573"/>
    </location>
</feature>
<evidence type="ECO:0000259" key="5">
    <source>
        <dbReference type="PROSITE" id="PS51036"/>
    </source>
</evidence>
<name>A0AA35SZH7_GEOBA</name>
<dbReference type="InterPro" id="IPR037191">
    <property type="entry name" value="VPS9_dom_sf"/>
</dbReference>
<feature type="domain" description="A20-type" evidence="5">
    <location>
        <begin position="42"/>
        <end position="76"/>
    </location>
</feature>
<dbReference type="SMART" id="SM00259">
    <property type="entry name" value="ZnF_A20"/>
    <property type="match status" value="1"/>
</dbReference>
<evidence type="ECO:0000313" key="7">
    <source>
        <dbReference type="EMBL" id="CAI8039005.1"/>
    </source>
</evidence>
<feature type="domain" description="VPS9" evidence="6">
    <location>
        <begin position="287"/>
        <end position="430"/>
    </location>
</feature>
<sequence>MFTSHALVVCIPTTPISCALCRSRRSTGERRMEQGNRLKRLSNPDLRCRNKCGFYGNPIYMGFCSKCYKEQVRDAPGSQATPLVAAQDTTPTKSAASPGAFAAFTKFNVKKNVFATAKGKGKLFTKGKVTAGFDQPKEKKSKKSKVSDNTFSEFLKTLQKPAAKDLVQHLKFDHRMYSESVVCLADRFHKQITDRNDTATVEEQSEAVQEFYTSMSERLTTHTLFRDVAEEQQEDMMDGIEKHLMTNIFPMLATHTHTHFTSPLVPLVPLSSSLTRRVYSPDSCDDAMRDLLLVRRIRMLHWLEPTHLDIPLNLHDLQVQEHVSASRQSLCDMDQKKAPQDKLLCISRCCQELLAALKISRDGPASADEFVPSLIFLIIYTSPQTLYSNINYISRFSHPMRIMSGEVGYYFTNLCGAVSFVENVRAKNLRIEEEEFNVKMGFVNGKTDIDLFLMEGEVEEEEDRERIMVLESCTERMKELSGQLKHMLGDINDLSRKVTESTRGLTEQVSTILSMPPPRVLLYQSPRVGQEGGATGLPPGRSTLQAPKRERGHERRWSGDKRSGDRKGFTSTL</sequence>
<dbReference type="Gene3D" id="1.10.246.120">
    <property type="match status" value="1"/>
</dbReference>
<feature type="region of interest" description="Disordered" evidence="4">
    <location>
        <begin position="528"/>
        <end position="573"/>
    </location>
</feature>
<dbReference type="Pfam" id="PF18151">
    <property type="entry name" value="DUF5601"/>
    <property type="match status" value="1"/>
</dbReference>
<dbReference type="Gene3D" id="1.20.1050.80">
    <property type="entry name" value="VPS9 domain"/>
    <property type="match status" value="1"/>
</dbReference>
<dbReference type="Pfam" id="PF01754">
    <property type="entry name" value="zf-A20"/>
    <property type="match status" value="1"/>
</dbReference>
<dbReference type="PANTHER" id="PTHR23101">
    <property type="entry name" value="RAB GDP/GTP EXCHANGE FACTOR"/>
    <property type="match status" value="1"/>
</dbReference>
<dbReference type="SUPFAM" id="SSF109993">
    <property type="entry name" value="VPS9 domain"/>
    <property type="match status" value="1"/>
</dbReference>
<evidence type="ECO:0000256" key="2">
    <source>
        <dbReference type="ARBA" id="ARBA00022771"/>
    </source>
</evidence>